<reference evidence="4" key="2">
    <citation type="submission" date="2021-01" db="UniProtKB">
        <authorList>
            <consortium name="EnsemblPlants"/>
        </authorList>
    </citation>
    <scope>IDENTIFICATION</scope>
</reference>
<dbReference type="InParanoid" id="A0A7N2KQW7"/>
<dbReference type="Gene3D" id="3.40.50.720">
    <property type="entry name" value="NAD(P)-binding Rossmann-like Domain"/>
    <property type="match status" value="1"/>
</dbReference>
<dbReference type="Gramene" id="QL01p052098:mrna">
    <property type="protein sequence ID" value="QL01p052098:mrna"/>
    <property type="gene ID" value="QL01p052098"/>
</dbReference>
<dbReference type="Gene3D" id="3.90.180.10">
    <property type="entry name" value="Medium-chain alcohol dehydrogenases, catalytic domain"/>
    <property type="match status" value="1"/>
</dbReference>
<dbReference type="InterPro" id="IPR036291">
    <property type="entry name" value="NAD(P)-bd_dom_sf"/>
</dbReference>
<keyword evidence="1" id="KW-0560">Oxidoreductase</keyword>
<dbReference type="Pfam" id="PF16884">
    <property type="entry name" value="ADH_N_2"/>
    <property type="match status" value="1"/>
</dbReference>
<evidence type="ECO:0000313" key="5">
    <source>
        <dbReference type="Proteomes" id="UP000594261"/>
    </source>
</evidence>
<reference evidence="4 5" key="1">
    <citation type="journal article" date="2016" name="G3 (Bethesda)">
        <title>First Draft Assembly and Annotation of the Genome of a California Endemic Oak Quercus lobata Nee (Fagaceae).</title>
        <authorList>
            <person name="Sork V.L."/>
            <person name="Fitz-Gibbon S.T."/>
            <person name="Puiu D."/>
            <person name="Crepeau M."/>
            <person name="Gugger P.F."/>
            <person name="Sherman R."/>
            <person name="Stevens K."/>
            <person name="Langley C.H."/>
            <person name="Pellegrini M."/>
            <person name="Salzberg S.L."/>
        </authorList>
    </citation>
    <scope>NUCLEOTIDE SEQUENCE [LARGE SCALE GENOMIC DNA]</scope>
    <source>
        <strain evidence="4 5">cv. SW786</strain>
    </source>
</reference>
<dbReference type="SUPFAM" id="SSF51735">
    <property type="entry name" value="NAD(P)-binding Rossmann-fold domains"/>
    <property type="match status" value="1"/>
</dbReference>
<keyword evidence="5" id="KW-1185">Reference proteome</keyword>
<name>A0A7N2KQW7_QUELO</name>
<dbReference type="Pfam" id="PF00107">
    <property type="entry name" value="ADH_zinc_N"/>
    <property type="match status" value="1"/>
</dbReference>
<evidence type="ECO:0000256" key="1">
    <source>
        <dbReference type="ARBA" id="ARBA00023002"/>
    </source>
</evidence>
<organism evidence="4 5">
    <name type="scientific">Quercus lobata</name>
    <name type="common">Valley oak</name>
    <dbReference type="NCBI Taxonomy" id="97700"/>
    <lineage>
        <taxon>Eukaryota</taxon>
        <taxon>Viridiplantae</taxon>
        <taxon>Streptophyta</taxon>
        <taxon>Embryophyta</taxon>
        <taxon>Tracheophyta</taxon>
        <taxon>Spermatophyta</taxon>
        <taxon>Magnoliopsida</taxon>
        <taxon>eudicotyledons</taxon>
        <taxon>Gunneridae</taxon>
        <taxon>Pentapetalae</taxon>
        <taxon>rosids</taxon>
        <taxon>fabids</taxon>
        <taxon>Fagales</taxon>
        <taxon>Fagaceae</taxon>
        <taxon>Quercus</taxon>
    </lineage>
</organism>
<evidence type="ECO:0000259" key="3">
    <source>
        <dbReference type="Pfam" id="PF16884"/>
    </source>
</evidence>
<dbReference type="EnsemblPlants" id="QL01p052098:mrna">
    <property type="protein sequence ID" value="QL01p052098:mrna"/>
    <property type="gene ID" value="QL01p052098"/>
</dbReference>
<dbReference type="InterPro" id="IPR011032">
    <property type="entry name" value="GroES-like_sf"/>
</dbReference>
<dbReference type="PANTHER" id="PTHR43205">
    <property type="entry name" value="PROSTAGLANDIN REDUCTASE"/>
    <property type="match status" value="1"/>
</dbReference>
<dbReference type="FunFam" id="3.40.50.720:FF:000121">
    <property type="entry name" value="Prostaglandin reductase 2"/>
    <property type="match status" value="1"/>
</dbReference>
<feature type="domain" description="Oxidoreductase N-terminal" evidence="3">
    <location>
        <begin position="7"/>
        <end position="118"/>
    </location>
</feature>
<dbReference type="InterPro" id="IPR045010">
    <property type="entry name" value="MDR_fam"/>
</dbReference>
<dbReference type="PANTHER" id="PTHR43205:SF35">
    <property type="entry name" value="ZINC-BINDING DEHYDROGENASE FAMILY PROTEIN"/>
    <property type="match status" value="1"/>
</dbReference>
<sequence length="521" mass="58937">MEEVDNKQVIFKGYIERPPKETDMEIKVSKIKLRAPKGSGAILVKNLYLSCDPFMRGRMRDFQGSYIPPFVPGQALEGFGVYKVIDSENSDFKPGDLFSGLTGWEEYSLICRPQQFRKIQQDNIPLSYHVGLLEAPYFDGCKTNPRDFVNWMNGMEQFFEQVNFVENKKVRYAKLKLKDGAQMFWENLEYFRYLKYEPTISVREDMKEKHTFEQSIKELSTKELSVKLMKDVQDMIAQMKQMKTQTDSIGKPRIIDHNELIAALIEDNIDNDILVVENPQATPKPNVDTDVHALTSVALTCVQGNESIEEQQGMPGFTAYVGFFEVCSPKKGEYVFVSAASGAVGQLVGQLAKLHGCHVVGSAGTSQKVDLLKNKLGFDEAFNYKEELDLDATLKRYFPQGIDIYFDNVGGEMLDAALLNMRINGRIAVCGAVSQQSLSKPQGIHNLYSLIIKSIKMQGFLQHNYLHLYPRFMEHVISYYKQGKIFYIEDMNEGLESAPAALAGLFSGKNVGKQVIRVASE</sequence>
<evidence type="ECO:0000313" key="4">
    <source>
        <dbReference type="EnsemblPlants" id="QL01p052098:mrna"/>
    </source>
</evidence>
<dbReference type="Proteomes" id="UP000594261">
    <property type="component" value="Chromosome 1"/>
</dbReference>
<dbReference type="FunCoup" id="A0A7N2KQW7">
    <property type="interactions" value="1233"/>
</dbReference>
<protein>
    <submittedName>
        <fullName evidence="4">Uncharacterized protein</fullName>
    </submittedName>
</protein>
<dbReference type="InterPro" id="IPR013149">
    <property type="entry name" value="ADH-like_C"/>
</dbReference>
<proteinExistence type="predicted"/>
<accession>A0A7N2KQW7</accession>
<dbReference type="OMA" id="MEQANPP"/>
<feature type="domain" description="Alcohol dehydrogenase-like C-terminal" evidence="2">
    <location>
        <begin position="343"/>
        <end position="467"/>
    </location>
</feature>
<dbReference type="AlphaFoldDB" id="A0A7N2KQW7"/>
<evidence type="ECO:0000259" key="2">
    <source>
        <dbReference type="Pfam" id="PF00107"/>
    </source>
</evidence>
<dbReference type="SUPFAM" id="SSF50129">
    <property type="entry name" value="GroES-like"/>
    <property type="match status" value="1"/>
</dbReference>
<dbReference type="InterPro" id="IPR041694">
    <property type="entry name" value="ADH_N_2"/>
</dbReference>
<dbReference type="EMBL" id="LRBV02000001">
    <property type="status" value="NOT_ANNOTATED_CDS"/>
    <property type="molecule type" value="Genomic_DNA"/>
</dbReference>
<dbReference type="GO" id="GO:0016628">
    <property type="term" value="F:oxidoreductase activity, acting on the CH-CH group of donors, NAD or NADP as acceptor"/>
    <property type="evidence" value="ECO:0007669"/>
    <property type="project" value="InterPro"/>
</dbReference>